<evidence type="ECO:0000313" key="2">
    <source>
        <dbReference type="Proteomes" id="UP000235145"/>
    </source>
</evidence>
<reference evidence="1 2" key="1">
    <citation type="journal article" date="2017" name="Nat. Commun.">
        <title>Genome assembly with in vitro proximity ligation data and whole-genome triplication in lettuce.</title>
        <authorList>
            <person name="Reyes-Chin-Wo S."/>
            <person name="Wang Z."/>
            <person name="Yang X."/>
            <person name="Kozik A."/>
            <person name="Arikit S."/>
            <person name="Song C."/>
            <person name="Xia L."/>
            <person name="Froenicke L."/>
            <person name="Lavelle D.O."/>
            <person name="Truco M.J."/>
            <person name="Xia R."/>
            <person name="Zhu S."/>
            <person name="Xu C."/>
            <person name="Xu H."/>
            <person name="Xu X."/>
            <person name="Cox K."/>
            <person name="Korf I."/>
            <person name="Meyers B.C."/>
            <person name="Michelmore R.W."/>
        </authorList>
    </citation>
    <scope>NUCLEOTIDE SEQUENCE [LARGE SCALE GENOMIC DNA]</scope>
    <source>
        <strain evidence="2">cv. Salinas</strain>
        <tissue evidence="1">Seedlings</tissue>
    </source>
</reference>
<sequence>MAARIQLIFPMFLEFSEEIWLRKAVWVVATWLQIGGFYQFVLQYVEKRVWLLTVKTLPFLENSNPKDYIKRNNMSECAAIIPSCFS</sequence>
<gene>
    <name evidence="1" type="ORF">LSAT_V11C300130130</name>
</gene>
<comment type="caution">
    <text evidence="1">The sequence shown here is derived from an EMBL/GenBank/DDBJ whole genome shotgun (WGS) entry which is preliminary data.</text>
</comment>
<name>A0A9R1W7E3_LACSA</name>
<dbReference type="Proteomes" id="UP000235145">
    <property type="component" value="Unassembled WGS sequence"/>
</dbReference>
<dbReference type="EMBL" id="NBSK02000003">
    <property type="protein sequence ID" value="KAJ0218553.1"/>
    <property type="molecule type" value="Genomic_DNA"/>
</dbReference>
<protein>
    <submittedName>
        <fullName evidence="1">Uncharacterized protein</fullName>
    </submittedName>
</protein>
<accession>A0A9R1W7E3</accession>
<evidence type="ECO:0000313" key="1">
    <source>
        <dbReference type="EMBL" id="KAJ0218553.1"/>
    </source>
</evidence>
<keyword evidence="2" id="KW-1185">Reference proteome</keyword>
<organism evidence="1 2">
    <name type="scientific">Lactuca sativa</name>
    <name type="common">Garden lettuce</name>
    <dbReference type="NCBI Taxonomy" id="4236"/>
    <lineage>
        <taxon>Eukaryota</taxon>
        <taxon>Viridiplantae</taxon>
        <taxon>Streptophyta</taxon>
        <taxon>Embryophyta</taxon>
        <taxon>Tracheophyta</taxon>
        <taxon>Spermatophyta</taxon>
        <taxon>Magnoliopsida</taxon>
        <taxon>eudicotyledons</taxon>
        <taxon>Gunneridae</taxon>
        <taxon>Pentapetalae</taxon>
        <taxon>asterids</taxon>
        <taxon>campanulids</taxon>
        <taxon>Asterales</taxon>
        <taxon>Asteraceae</taxon>
        <taxon>Cichorioideae</taxon>
        <taxon>Cichorieae</taxon>
        <taxon>Lactucinae</taxon>
        <taxon>Lactuca</taxon>
    </lineage>
</organism>
<proteinExistence type="predicted"/>
<dbReference type="AlphaFoldDB" id="A0A9R1W7E3"/>